<dbReference type="InterPro" id="IPR049874">
    <property type="entry name" value="ROK_cs"/>
</dbReference>
<dbReference type="Proteomes" id="UP001596083">
    <property type="component" value="Unassembled WGS sequence"/>
</dbReference>
<dbReference type="PANTHER" id="PTHR18964:SF149">
    <property type="entry name" value="BIFUNCTIONAL UDP-N-ACETYLGLUCOSAMINE 2-EPIMERASE_N-ACETYLMANNOSAMINE KINASE"/>
    <property type="match status" value="1"/>
</dbReference>
<comment type="similarity">
    <text evidence="1">Belongs to the ROK (NagC/XylR) family.</text>
</comment>
<protein>
    <submittedName>
        <fullName evidence="2">ROK family protein</fullName>
    </submittedName>
</protein>
<dbReference type="InterPro" id="IPR000600">
    <property type="entry name" value="ROK"/>
</dbReference>
<dbReference type="EMBL" id="JBHSPB010000002">
    <property type="protein sequence ID" value="MFC5719521.1"/>
    <property type="molecule type" value="Genomic_DNA"/>
</dbReference>
<sequence length="198" mass="19457">AAANCPDLVFLGLGTGLGAGLVLGGRLHRGPSGGAGEIGHLLTGVPDGPRCSCGRTGCLQSVASGSAVLARAGRARGRPVGPGAFRAGLAAGEPWARAAFEEAVAALAPAVVNLGELLECARVVIGGGFGSGVPGLVAAVARRAARYARPGREPPAVSRAVHGPEASLYGAMLLARGPGRGVSPTALTSGRTRWTNAS</sequence>
<organism evidence="2 3">
    <name type="scientific">Streptomyces gamaensis</name>
    <dbReference type="NCBI Taxonomy" id="1763542"/>
    <lineage>
        <taxon>Bacteria</taxon>
        <taxon>Bacillati</taxon>
        <taxon>Actinomycetota</taxon>
        <taxon>Actinomycetes</taxon>
        <taxon>Kitasatosporales</taxon>
        <taxon>Streptomycetaceae</taxon>
        <taxon>Streptomyces</taxon>
    </lineage>
</organism>
<proteinExistence type="inferred from homology"/>
<feature type="non-terminal residue" evidence="2">
    <location>
        <position position="1"/>
    </location>
</feature>
<dbReference type="Pfam" id="PF00480">
    <property type="entry name" value="ROK"/>
    <property type="match status" value="1"/>
</dbReference>
<dbReference type="InterPro" id="IPR043129">
    <property type="entry name" value="ATPase_NBD"/>
</dbReference>
<keyword evidence="3" id="KW-1185">Reference proteome</keyword>
<comment type="caution">
    <text evidence="2">The sequence shown here is derived from an EMBL/GenBank/DDBJ whole genome shotgun (WGS) entry which is preliminary data.</text>
</comment>
<dbReference type="SUPFAM" id="SSF53067">
    <property type="entry name" value="Actin-like ATPase domain"/>
    <property type="match status" value="1"/>
</dbReference>
<evidence type="ECO:0000256" key="1">
    <source>
        <dbReference type="ARBA" id="ARBA00006479"/>
    </source>
</evidence>
<evidence type="ECO:0000313" key="2">
    <source>
        <dbReference type="EMBL" id="MFC5719521.1"/>
    </source>
</evidence>
<gene>
    <name evidence="2" type="ORF">ACFP1Z_04880</name>
</gene>
<reference evidence="3" key="1">
    <citation type="journal article" date="2019" name="Int. J. Syst. Evol. Microbiol.">
        <title>The Global Catalogue of Microorganisms (GCM) 10K type strain sequencing project: providing services to taxonomists for standard genome sequencing and annotation.</title>
        <authorList>
            <consortium name="The Broad Institute Genomics Platform"/>
            <consortium name="The Broad Institute Genome Sequencing Center for Infectious Disease"/>
            <person name="Wu L."/>
            <person name="Ma J."/>
        </authorList>
    </citation>
    <scope>NUCLEOTIDE SEQUENCE [LARGE SCALE GENOMIC DNA]</scope>
    <source>
        <strain evidence="3">CGMCC 4.7304</strain>
    </source>
</reference>
<dbReference type="Gene3D" id="3.30.420.40">
    <property type="match status" value="1"/>
</dbReference>
<evidence type="ECO:0000313" key="3">
    <source>
        <dbReference type="Proteomes" id="UP001596083"/>
    </source>
</evidence>
<dbReference type="RefSeq" id="WP_390314610.1">
    <property type="nucleotide sequence ID" value="NZ_JBHSPB010000002.1"/>
</dbReference>
<accession>A0ABW0YVL5</accession>
<dbReference type="PANTHER" id="PTHR18964">
    <property type="entry name" value="ROK (REPRESSOR, ORF, KINASE) FAMILY"/>
    <property type="match status" value="1"/>
</dbReference>
<name>A0ABW0YVL5_9ACTN</name>
<dbReference type="PROSITE" id="PS01125">
    <property type="entry name" value="ROK"/>
    <property type="match status" value="1"/>
</dbReference>